<evidence type="ECO:0000256" key="6">
    <source>
        <dbReference type="ARBA" id="ARBA00022833"/>
    </source>
</evidence>
<reference evidence="14" key="2">
    <citation type="submission" date="2025-09" db="UniProtKB">
        <authorList>
            <consortium name="Ensembl"/>
        </authorList>
    </citation>
    <scope>IDENTIFICATION</scope>
</reference>
<evidence type="ECO:0000256" key="5">
    <source>
        <dbReference type="ARBA" id="ARBA00022771"/>
    </source>
</evidence>
<feature type="region of interest" description="Disordered" evidence="12">
    <location>
        <begin position="117"/>
        <end position="140"/>
    </location>
</feature>
<evidence type="ECO:0000256" key="4">
    <source>
        <dbReference type="ARBA" id="ARBA00022737"/>
    </source>
</evidence>
<evidence type="ECO:0000256" key="8">
    <source>
        <dbReference type="ARBA" id="ARBA00023125"/>
    </source>
</evidence>
<protein>
    <recommendedName>
        <fullName evidence="13">C2H2-type domain-containing protein</fullName>
    </recommendedName>
</protein>
<dbReference type="PANTHER" id="PTHR24393:SF15">
    <property type="entry name" value="IP01243P-RELATED"/>
    <property type="match status" value="1"/>
</dbReference>
<dbReference type="SUPFAM" id="SSF57667">
    <property type="entry name" value="beta-beta-alpha zinc fingers"/>
    <property type="match status" value="4"/>
</dbReference>
<proteinExistence type="inferred from homology"/>
<evidence type="ECO:0000256" key="9">
    <source>
        <dbReference type="ARBA" id="ARBA00023163"/>
    </source>
</evidence>
<keyword evidence="6" id="KW-0862">Zinc</keyword>
<dbReference type="Gene3D" id="3.30.160.60">
    <property type="entry name" value="Classic Zinc Finger"/>
    <property type="match status" value="6"/>
</dbReference>
<feature type="domain" description="C2H2-type" evidence="13">
    <location>
        <begin position="369"/>
        <end position="396"/>
    </location>
</feature>
<dbReference type="STRING" id="48701.ENSPMEP00000022203"/>
<keyword evidence="15" id="KW-1185">Reference proteome</keyword>
<dbReference type="Pfam" id="PF13912">
    <property type="entry name" value="zf-C2H2_6"/>
    <property type="match status" value="1"/>
</dbReference>
<keyword evidence="7" id="KW-0805">Transcription regulation</keyword>
<dbReference type="InterPro" id="IPR013087">
    <property type="entry name" value="Znf_C2H2_type"/>
</dbReference>
<dbReference type="GO" id="GO:0008270">
    <property type="term" value="F:zinc ion binding"/>
    <property type="evidence" value="ECO:0007669"/>
    <property type="project" value="UniProtKB-KW"/>
</dbReference>
<feature type="compositionally biased region" description="Low complexity" evidence="12">
    <location>
        <begin position="127"/>
        <end position="140"/>
    </location>
</feature>
<evidence type="ECO:0000256" key="10">
    <source>
        <dbReference type="ARBA" id="ARBA00023242"/>
    </source>
</evidence>
<keyword evidence="8" id="KW-0238">DNA-binding</keyword>
<dbReference type="GO" id="GO:0005634">
    <property type="term" value="C:nucleus"/>
    <property type="evidence" value="ECO:0007669"/>
    <property type="project" value="UniProtKB-SubCell"/>
</dbReference>
<dbReference type="GO" id="GO:0000978">
    <property type="term" value="F:RNA polymerase II cis-regulatory region sequence-specific DNA binding"/>
    <property type="evidence" value="ECO:0007669"/>
    <property type="project" value="TreeGrafter"/>
</dbReference>
<dbReference type="PROSITE" id="PS50157">
    <property type="entry name" value="ZINC_FINGER_C2H2_2"/>
    <property type="match status" value="6"/>
</dbReference>
<feature type="domain" description="C2H2-type" evidence="13">
    <location>
        <begin position="242"/>
        <end position="269"/>
    </location>
</feature>
<comment type="subcellular location">
    <subcellularLocation>
        <location evidence="1">Nucleus</location>
    </subcellularLocation>
</comment>
<keyword evidence="4" id="KW-0677">Repeat</keyword>
<keyword evidence="10" id="KW-0539">Nucleus</keyword>
<dbReference type="Ensembl" id="ENSPMET00000013310.1">
    <property type="protein sequence ID" value="ENSPMEP00000022203.1"/>
    <property type="gene ID" value="ENSPMEG00000002953.1"/>
</dbReference>
<sequence>MYPVHPCYRVILLHWEAEQFMAAGSQEHGWIGPEPEQFQCRNPAEEQQSFIELKTFYSCYSEQMQEEPEPPHLQQQEAARSWEEKLLLASTCQERYGSEPVQQQQKNPDREQLVDLTRPAAEDQNQEGTSSTGSESRSNTNTAKFSECYVCSAVVKSQSLNQHLKTHPGVKPYVCQRCGERFAQHARLRDHKMTHLVDDLKARQLAGVKSRQKNFFCEICKRGFAELAFLKNHYKAHRWEQPFCENCGKHFTSEHSLKSHLKIHQRKRAKPFYCGLCKKRFRHKEQEPISYKTWREMSNTTKPFSCDTCGKSFSRIDHLNLHKKRHEDERPLKNQASERPFSCETCDKSFSRIDHLKAHKNIHTGERPFCCDTCGKAFSHIGNLSIHKKVHTGERPFSCETCGKGSGSCCSKLNTGDCASSSSSLIHRDPGSQCSSVSGGSGSTRSSSVH</sequence>
<organism evidence="14 15">
    <name type="scientific">Poecilia mexicana</name>
    <dbReference type="NCBI Taxonomy" id="48701"/>
    <lineage>
        <taxon>Eukaryota</taxon>
        <taxon>Metazoa</taxon>
        <taxon>Chordata</taxon>
        <taxon>Craniata</taxon>
        <taxon>Vertebrata</taxon>
        <taxon>Euteleostomi</taxon>
        <taxon>Actinopterygii</taxon>
        <taxon>Neopterygii</taxon>
        <taxon>Teleostei</taxon>
        <taxon>Neoteleostei</taxon>
        <taxon>Acanthomorphata</taxon>
        <taxon>Ovalentaria</taxon>
        <taxon>Atherinomorphae</taxon>
        <taxon>Cyprinodontiformes</taxon>
        <taxon>Poeciliidae</taxon>
        <taxon>Poeciliinae</taxon>
        <taxon>Poecilia</taxon>
    </lineage>
</organism>
<evidence type="ECO:0000256" key="11">
    <source>
        <dbReference type="PROSITE-ProRule" id="PRU00042"/>
    </source>
</evidence>
<comment type="similarity">
    <text evidence="2">Belongs to the krueppel C2H2-type zinc-finger protein family.</text>
</comment>
<reference evidence="14" key="1">
    <citation type="submission" date="2025-08" db="UniProtKB">
        <authorList>
            <consortium name="Ensembl"/>
        </authorList>
    </citation>
    <scope>IDENTIFICATION</scope>
</reference>
<evidence type="ECO:0000259" key="13">
    <source>
        <dbReference type="PROSITE" id="PS50157"/>
    </source>
</evidence>
<evidence type="ECO:0000256" key="3">
    <source>
        <dbReference type="ARBA" id="ARBA00022723"/>
    </source>
</evidence>
<dbReference type="InterPro" id="IPR036236">
    <property type="entry name" value="Znf_C2H2_sf"/>
</dbReference>
<feature type="domain" description="C2H2-type" evidence="13">
    <location>
        <begin position="215"/>
        <end position="242"/>
    </location>
</feature>
<evidence type="ECO:0000313" key="15">
    <source>
        <dbReference type="Proteomes" id="UP000261480"/>
    </source>
</evidence>
<dbReference type="PANTHER" id="PTHR24393">
    <property type="entry name" value="ZINC FINGER PROTEIN"/>
    <property type="match status" value="1"/>
</dbReference>
<dbReference type="AlphaFoldDB" id="A0A3B3Y4X5"/>
<keyword evidence="5 11" id="KW-0863">Zinc-finger</keyword>
<dbReference type="SMART" id="SM00355">
    <property type="entry name" value="ZnF_C2H2"/>
    <property type="match status" value="7"/>
</dbReference>
<evidence type="ECO:0000256" key="2">
    <source>
        <dbReference type="ARBA" id="ARBA00006991"/>
    </source>
</evidence>
<dbReference type="Pfam" id="PF00096">
    <property type="entry name" value="zf-C2H2"/>
    <property type="match status" value="4"/>
</dbReference>
<feature type="region of interest" description="Disordered" evidence="12">
    <location>
        <begin position="422"/>
        <end position="450"/>
    </location>
</feature>
<dbReference type="PROSITE" id="PS00028">
    <property type="entry name" value="ZINC_FINGER_C2H2_1"/>
    <property type="match status" value="6"/>
</dbReference>
<name>A0A3B3Y4X5_9TELE</name>
<dbReference type="Proteomes" id="UP000261480">
    <property type="component" value="Unplaced"/>
</dbReference>
<feature type="domain" description="C2H2-type" evidence="13">
    <location>
        <begin position="173"/>
        <end position="195"/>
    </location>
</feature>
<keyword evidence="9" id="KW-0804">Transcription</keyword>
<evidence type="ECO:0000313" key="14">
    <source>
        <dbReference type="Ensembl" id="ENSPMEP00000022203.1"/>
    </source>
</evidence>
<evidence type="ECO:0000256" key="1">
    <source>
        <dbReference type="ARBA" id="ARBA00004123"/>
    </source>
</evidence>
<feature type="compositionally biased region" description="Low complexity" evidence="12">
    <location>
        <begin position="431"/>
        <end position="450"/>
    </location>
</feature>
<accession>A0A3B3Y4X5</accession>
<evidence type="ECO:0000256" key="12">
    <source>
        <dbReference type="SAM" id="MobiDB-lite"/>
    </source>
</evidence>
<keyword evidence="3" id="KW-0479">Metal-binding</keyword>
<feature type="domain" description="C2H2-type" evidence="13">
    <location>
        <begin position="341"/>
        <end position="368"/>
    </location>
</feature>
<feature type="domain" description="C2H2-type" evidence="13">
    <location>
        <begin position="304"/>
        <end position="331"/>
    </location>
</feature>
<dbReference type="GO" id="GO:0001228">
    <property type="term" value="F:DNA-binding transcription activator activity, RNA polymerase II-specific"/>
    <property type="evidence" value="ECO:0007669"/>
    <property type="project" value="TreeGrafter"/>
</dbReference>
<evidence type="ECO:0000256" key="7">
    <source>
        <dbReference type="ARBA" id="ARBA00023015"/>
    </source>
</evidence>